<evidence type="ECO:0000259" key="8">
    <source>
        <dbReference type="SMART" id="SM00066"/>
    </source>
</evidence>
<keyword evidence="5" id="KW-0804">Transcription</keyword>
<keyword evidence="2" id="KW-0862">Zinc</keyword>
<keyword evidence="6" id="KW-0539">Nucleus</keyword>
<dbReference type="OrthoDB" id="2593732at2759"/>
<evidence type="ECO:0000256" key="4">
    <source>
        <dbReference type="ARBA" id="ARBA00023125"/>
    </source>
</evidence>
<dbReference type="HOGENOM" id="CLU_011409_6_0_1"/>
<keyword evidence="1" id="KW-0479">Metal-binding</keyword>
<keyword evidence="4" id="KW-0238">DNA-binding</keyword>
<dbReference type="InterPro" id="IPR052360">
    <property type="entry name" value="Transcr_Regulatory_Proteins"/>
</dbReference>
<evidence type="ECO:0000256" key="1">
    <source>
        <dbReference type="ARBA" id="ARBA00022723"/>
    </source>
</evidence>
<evidence type="ECO:0000256" key="6">
    <source>
        <dbReference type="ARBA" id="ARBA00023242"/>
    </source>
</evidence>
<dbReference type="PANTHER" id="PTHR36206:SF12">
    <property type="entry name" value="ASPERCRYPTIN BIOSYNTHESIS CLUSTER-SPECIFIC TRANSCRIPTION REGULATOR ATNN-RELATED"/>
    <property type="match status" value="1"/>
</dbReference>
<evidence type="ECO:0000313" key="10">
    <source>
        <dbReference type="Proteomes" id="UP000027730"/>
    </source>
</evidence>
<dbReference type="EMBL" id="KL584716">
    <property type="protein sequence ID" value="KEQ70696.1"/>
    <property type="molecule type" value="Genomic_DNA"/>
</dbReference>
<dbReference type="GO" id="GO:0003677">
    <property type="term" value="F:DNA binding"/>
    <property type="evidence" value="ECO:0007669"/>
    <property type="project" value="UniProtKB-KW"/>
</dbReference>
<feature type="region of interest" description="Disordered" evidence="7">
    <location>
        <begin position="35"/>
        <end position="61"/>
    </location>
</feature>
<keyword evidence="10" id="KW-1185">Reference proteome</keyword>
<dbReference type="Proteomes" id="UP000027730">
    <property type="component" value="Unassembled WGS sequence"/>
</dbReference>
<accession>A0A074X7W0</accession>
<evidence type="ECO:0000313" key="9">
    <source>
        <dbReference type="EMBL" id="KEQ70696.1"/>
    </source>
</evidence>
<dbReference type="Pfam" id="PF11951">
    <property type="entry name" value="Fungal_trans_2"/>
    <property type="match status" value="1"/>
</dbReference>
<evidence type="ECO:0000256" key="3">
    <source>
        <dbReference type="ARBA" id="ARBA00023015"/>
    </source>
</evidence>
<evidence type="ECO:0000256" key="2">
    <source>
        <dbReference type="ARBA" id="ARBA00022833"/>
    </source>
</evidence>
<organism evidence="9 10">
    <name type="scientific">Aureobasidium namibiae CBS 147.97</name>
    <dbReference type="NCBI Taxonomy" id="1043004"/>
    <lineage>
        <taxon>Eukaryota</taxon>
        <taxon>Fungi</taxon>
        <taxon>Dikarya</taxon>
        <taxon>Ascomycota</taxon>
        <taxon>Pezizomycotina</taxon>
        <taxon>Dothideomycetes</taxon>
        <taxon>Dothideomycetidae</taxon>
        <taxon>Dothideales</taxon>
        <taxon>Saccotheciaceae</taxon>
        <taxon>Aureobasidium</taxon>
    </lineage>
</organism>
<sequence length="476" mass="53272">MPDKWTVESKRPYKPRTRTGCVTCRRIKCDEARPSCQKCSSTGRKCDGYTASETPSPSRPRELSLNVYKTAEESSAIDFLLRVSIPQFAGNSSSEFWDCHVLQLAQQDVATRHALIALSQLHRDFTNTQRQGQHNQLALQHYDAAIRSHINSVSGKIKDRINSSSAMTTAIVFICIEIMQGHLASAVSLLQHSVAMLPSSGSQQVPLYEDIISRLQIHARRSIDQDMFGSNPSEHETKEGSSKYKALGDWRASCQALLKDCAAIFGELTLEERIQRLCIMLGVSKVAHTTQPIPRETAAHNVLHMRRLLETTDILTEEAANLSEDKKAAITDSFLPLYRAIVSLAQTNLGLSDSDALQVSPLAPSFSLDMGVIGPLYEVSRHCRDPTLRRKIVHLLRMSNRQEGLLNSITYAKIVETIIDIEETGLRGVKESRDIPLQSRISQHCLSFDVRRLKHTISYKPLVGNAKGFFHREISR</sequence>
<reference evidence="9 10" key="1">
    <citation type="journal article" date="2014" name="BMC Genomics">
        <title>Genome sequencing of four Aureobasidium pullulans varieties: biotechnological potential, stress tolerance, and description of new species.</title>
        <authorList>
            <person name="Gostin Ar C."/>
            <person name="Ohm R.A."/>
            <person name="Kogej T."/>
            <person name="Sonjak S."/>
            <person name="Turk M."/>
            <person name="Zajc J."/>
            <person name="Zalar P."/>
            <person name="Grube M."/>
            <person name="Sun H."/>
            <person name="Han J."/>
            <person name="Sharma A."/>
            <person name="Chiniquy J."/>
            <person name="Ngan C.Y."/>
            <person name="Lipzen A."/>
            <person name="Barry K."/>
            <person name="Grigoriev I.V."/>
            <person name="Gunde-Cimerman N."/>
        </authorList>
    </citation>
    <scope>NUCLEOTIDE SEQUENCE [LARGE SCALE GENOMIC DNA]</scope>
    <source>
        <strain evidence="9 10">CBS 147.97</strain>
    </source>
</reference>
<keyword evidence="3" id="KW-0805">Transcription regulation</keyword>
<evidence type="ECO:0000256" key="5">
    <source>
        <dbReference type="ARBA" id="ARBA00023163"/>
    </source>
</evidence>
<protein>
    <recommendedName>
        <fullName evidence="8">Zn(2)-C6 fungal-type domain-containing protein</fullName>
    </recommendedName>
</protein>
<dbReference type="AlphaFoldDB" id="A0A074X7W0"/>
<dbReference type="STRING" id="1043004.A0A074X7W0"/>
<dbReference type="PANTHER" id="PTHR36206">
    <property type="entry name" value="ASPERCRYPTIN BIOSYNTHESIS CLUSTER-SPECIFIC TRANSCRIPTION REGULATOR ATNN-RELATED"/>
    <property type="match status" value="1"/>
</dbReference>
<dbReference type="SMART" id="SM00066">
    <property type="entry name" value="GAL4"/>
    <property type="match status" value="1"/>
</dbReference>
<dbReference type="RefSeq" id="XP_013424843.1">
    <property type="nucleotide sequence ID" value="XM_013569389.1"/>
</dbReference>
<dbReference type="GO" id="GO:0008270">
    <property type="term" value="F:zinc ion binding"/>
    <property type="evidence" value="ECO:0007669"/>
    <property type="project" value="InterPro"/>
</dbReference>
<gene>
    <name evidence="9" type="ORF">M436DRAFT_52980</name>
</gene>
<feature type="domain" description="Zn(2)-C6 fungal-type" evidence="8">
    <location>
        <begin position="15"/>
        <end position="57"/>
    </location>
</feature>
<dbReference type="InterPro" id="IPR036864">
    <property type="entry name" value="Zn2-C6_fun-type_DNA-bd_sf"/>
</dbReference>
<proteinExistence type="predicted"/>
<dbReference type="CDD" id="cd00067">
    <property type="entry name" value="GAL4"/>
    <property type="match status" value="1"/>
</dbReference>
<evidence type="ECO:0000256" key="7">
    <source>
        <dbReference type="SAM" id="MobiDB-lite"/>
    </source>
</evidence>
<dbReference type="GO" id="GO:0000981">
    <property type="term" value="F:DNA-binding transcription factor activity, RNA polymerase II-specific"/>
    <property type="evidence" value="ECO:0007669"/>
    <property type="project" value="InterPro"/>
</dbReference>
<dbReference type="Pfam" id="PF00172">
    <property type="entry name" value="Zn_clus"/>
    <property type="match status" value="1"/>
</dbReference>
<dbReference type="SUPFAM" id="SSF57701">
    <property type="entry name" value="Zn2/Cys6 DNA-binding domain"/>
    <property type="match status" value="1"/>
</dbReference>
<dbReference type="InterPro" id="IPR021858">
    <property type="entry name" value="Fun_TF"/>
</dbReference>
<dbReference type="Gene3D" id="4.10.240.10">
    <property type="entry name" value="Zn(2)-C6 fungal-type DNA-binding domain"/>
    <property type="match status" value="1"/>
</dbReference>
<dbReference type="GeneID" id="25411690"/>
<name>A0A074X7W0_9PEZI</name>
<dbReference type="InterPro" id="IPR001138">
    <property type="entry name" value="Zn2Cys6_DnaBD"/>
</dbReference>